<dbReference type="STRING" id="1294142.CINTURNW_3181"/>
<dbReference type="PROSITE" id="PS51273">
    <property type="entry name" value="GATASE_TYPE_1"/>
    <property type="match status" value="1"/>
</dbReference>
<keyword evidence="3 4" id="KW-0315">Glutamine amidotransferase</keyword>
<comment type="similarity">
    <text evidence="4">Belongs to the CobB/CobQ family. CobQ subfamily.</text>
</comment>
<dbReference type="UniPathway" id="UPA00148"/>
<dbReference type="HOGENOM" id="CLU_019250_2_2_9"/>
<evidence type="ECO:0000256" key="4">
    <source>
        <dbReference type="HAMAP-Rule" id="MF_00028"/>
    </source>
</evidence>
<dbReference type="NCBIfam" id="NF001989">
    <property type="entry name" value="PRK00784.1"/>
    <property type="match status" value="1"/>
</dbReference>
<evidence type="ECO:0000259" key="5">
    <source>
        <dbReference type="Pfam" id="PF01656"/>
    </source>
</evidence>
<evidence type="ECO:0000256" key="1">
    <source>
        <dbReference type="ARBA" id="ARBA00004953"/>
    </source>
</evidence>
<dbReference type="PROSITE" id="PS51274">
    <property type="entry name" value="GATASE_COBBQ"/>
    <property type="match status" value="1"/>
</dbReference>
<dbReference type="CDD" id="cd01750">
    <property type="entry name" value="GATase1_CobQ"/>
    <property type="match status" value="1"/>
</dbReference>
<dbReference type="PANTHER" id="PTHR21343">
    <property type="entry name" value="DETHIOBIOTIN SYNTHETASE"/>
    <property type="match status" value="1"/>
</dbReference>
<evidence type="ECO:0000313" key="7">
    <source>
        <dbReference type="EMBL" id="ERK29515.1"/>
    </source>
</evidence>
<dbReference type="SUPFAM" id="SSF52317">
    <property type="entry name" value="Class I glutamine amidotransferase-like"/>
    <property type="match status" value="1"/>
</dbReference>
<dbReference type="SUPFAM" id="SSF52540">
    <property type="entry name" value="P-loop containing nucleoside triphosphate hydrolases"/>
    <property type="match status" value="1"/>
</dbReference>
<dbReference type="GO" id="GO:0009236">
    <property type="term" value="P:cobalamin biosynthetic process"/>
    <property type="evidence" value="ECO:0007669"/>
    <property type="project" value="UniProtKB-UniRule"/>
</dbReference>
<sequence>MNKSIMLQGTASTVGKSILCTALCRIFAEDGYDVYPFKAQNMSLNSGVTPEGDEIGRAQIMQAEGAYKVPNAKMNPILLKPTSDRKSQVVLLGKPWDNLDAVDYFERKKVLKKEVIKVYEEISKEHELIVIEGAGSPAEINLSDEFVNMGMAKIANSPVLLVGDIDKGGVFASIYGTVMLLPEDERKLIKGIIINKFRGSIELLEPGLKQIEELTGIPVVGVIPHFKLDLEDEDSVTDFNKFKRSGELKVGVIKLPYMSNFTDFNSLALSPDVELSFVSLQEDLDKYHLIVIPGSKSTIADLKALKDSGMHKKVIEQREKGKFIFGICGGYQILGREIYDPMGYETSLGKEEGLGLLNIKTEFYKDKNTVISKGVENLFDSEVEGYEIHMGKSITTEKAFIKLSNEEVDGAVSKDSKVIGTYFHGIFDNEEFTLRYLNKVRKSFNIVEEKESFNYRKYKNEQYDKLASIVRESLEMKKIYSILDEDIKCQQY</sequence>
<accession>U2PSV0</accession>
<dbReference type="InterPro" id="IPR027417">
    <property type="entry name" value="P-loop_NTPase"/>
</dbReference>
<dbReference type="Proteomes" id="UP000016721">
    <property type="component" value="Unassembled WGS sequence"/>
</dbReference>
<dbReference type="InterPro" id="IPR011698">
    <property type="entry name" value="GATase_3"/>
</dbReference>
<evidence type="ECO:0000256" key="3">
    <source>
        <dbReference type="ARBA" id="ARBA00022962"/>
    </source>
</evidence>
<gene>
    <name evidence="4" type="primary">cobQ</name>
    <name evidence="7" type="ORF">CINTURNW_3181</name>
</gene>
<dbReference type="GO" id="GO:0015420">
    <property type="term" value="F:ABC-type vitamin B12 transporter activity"/>
    <property type="evidence" value="ECO:0007669"/>
    <property type="project" value="UniProtKB-UniRule"/>
</dbReference>
<dbReference type="Pfam" id="PF01656">
    <property type="entry name" value="CbiA"/>
    <property type="match status" value="1"/>
</dbReference>
<keyword evidence="2 4" id="KW-0169">Cobalamin biosynthesis</keyword>
<dbReference type="PANTHER" id="PTHR21343:SF1">
    <property type="entry name" value="COBYRIC ACID SYNTHASE"/>
    <property type="match status" value="1"/>
</dbReference>
<evidence type="ECO:0000256" key="2">
    <source>
        <dbReference type="ARBA" id="ARBA00022573"/>
    </source>
</evidence>
<dbReference type="eggNOG" id="COG1492">
    <property type="taxonomic scope" value="Bacteria"/>
</dbReference>
<comment type="pathway">
    <text evidence="1 4">Cofactor biosynthesis; adenosylcobalamin biosynthesis.</text>
</comment>
<dbReference type="InterPro" id="IPR002586">
    <property type="entry name" value="CobQ/CobB/MinD/ParA_Nub-bd_dom"/>
</dbReference>
<dbReference type="Gene3D" id="3.40.50.300">
    <property type="entry name" value="P-loop containing nucleotide triphosphate hydrolases"/>
    <property type="match status" value="1"/>
</dbReference>
<feature type="active site" evidence="4">
    <location>
        <position position="424"/>
    </location>
</feature>
<organism evidence="7 8">
    <name type="scientific">Clostridium intestinale URNW</name>
    <dbReference type="NCBI Taxonomy" id="1294142"/>
    <lineage>
        <taxon>Bacteria</taxon>
        <taxon>Bacillati</taxon>
        <taxon>Bacillota</taxon>
        <taxon>Clostridia</taxon>
        <taxon>Eubacteriales</taxon>
        <taxon>Clostridiaceae</taxon>
        <taxon>Clostridium</taxon>
    </lineage>
</organism>
<dbReference type="InterPro" id="IPR029062">
    <property type="entry name" value="Class_I_gatase-like"/>
</dbReference>
<name>U2PSV0_9CLOT</name>
<evidence type="ECO:0000259" key="6">
    <source>
        <dbReference type="Pfam" id="PF07685"/>
    </source>
</evidence>
<comment type="caution">
    <text evidence="7">The sequence shown here is derived from an EMBL/GenBank/DDBJ whole genome shotgun (WGS) entry which is preliminary data.</text>
</comment>
<dbReference type="InterPro" id="IPR047045">
    <property type="entry name" value="CobQ_N"/>
</dbReference>
<dbReference type="EMBL" id="APJA01000016">
    <property type="protein sequence ID" value="ERK29515.1"/>
    <property type="molecule type" value="Genomic_DNA"/>
</dbReference>
<reference evidence="7 8" key="1">
    <citation type="journal article" date="2013" name="Genome Announc.">
        <title>Draft Genome Sequence of the Hydrogen- and Ethanol-Producing Bacterium Clostridium intestinale Strain URNW.</title>
        <authorList>
            <person name="Lal S."/>
            <person name="Ramachandran U."/>
            <person name="Zhang X."/>
            <person name="Sparling R."/>
            <person name="Levin D.B."/>
        </authorList>
    </citation>
    <scope>NUCLEOTIDE SEQUENCE [LARGE SCALE GENOMIC DNA]</scope>
    <source>
        <strain evidence="7 8">URNW</strain>
    </source>
</reference>
<dbReference type="OrthoDB" id="9808302at2"/>
<feature type="active site" description="Nucleophile" evidence="4">
    <location>
        <position position="328"/>
    </location>
</feature>
<dbReference type="GO" id="GO:0003824">
    <property type="term" value="F:catalytic activity"/>
    <property type="evidence" value="ECO:0007669"/>
    <property type="project" value="InterPro"/>
</dbReference>
<dbReference type="InterPro" id="IPR004459">
    <property type="entry name" value="CobQ_synth"/>
</dbReference>
<dbReference type="PATRIC" id="fig|1294142.3.peg.3326"/>
<feature type="domain" description="CobQ/CobB/MinD/ParA nucleotide binding" evidence="5">
    <location>
        <begin position="5"/>
        <end position="225"/>
    </location>
</feature>
<dbReference type="CDD" id="cd05389">
    <property type="entry name" value="CobQ_N"/>
    <property type="match status" value="1"/>
</dbReference>
<evidence type="ECO:0000313" key="8">
    <source>
        <dbReference type="Proteomes" id="UP000016721"/>
    </source>
</evidence>
<keyword evidence="8" id="KW-1185">Reference proteome</keyword>
<feature type="domain" description="CobB/CobQ-like glutamine amidotransferase" evidence="6">
    <location>
        <begin position="249"/>
        <end position="432"/>
    </location>
</feature>
<comment type="function">
    <text evidence="4">Catalyzes amidations at positions B, D, E, and G on adenosylcobyrinic A,C-diamide. NH(2) groups are provided by glutamine, and one molecule of ATP is hydrogenolyzed for each amidation.</text>
</comment>
<dbReference type="InterPro" id="IPR033949">
    <property type="entry name" value="CobQ_GATase1"/>
</dbReference>
<dbReference type="HAMAP" id="MF_00028">
    <property type="entry name" value="CobQ"/>
    <property type="match status" value="1"/>
</dbReference>
<dbReference type="AlphaFoldDB" id="U2PSV0"/>
<dbReference type="NCBIfam" id="TIGR00313">
    <property type="entry name" value="cobQ"/>
    <property type="match status" value="1"/>
</dbReference>
<dbReference type="Pfam" id="PF07685">
    <property type="entry name" value="GATase_3"/>
    <property type="match status" value="1"/>
</dbReference>
<protein>
    <recommendedName>
        <fullName evidence="4">Cobyric acid synthase</fullName>
    </recommendedName>
</protein>
<proteinExistence type="inferred from homology"/>
<dbReference type="Gene3D" id="3.40.50.880">
    <property type="match status" value="1"/>
</dbReference>